<dbReference type="GO" id="GO:0016874">
    <property type="term" value="F:ligase activity"/>
    <property type="evidence" value="ECO:0007669"/>
    <property type="project" value="UniProtKB-UniRule"/>
</dbReference>
<dbReference type="EMBL" id="FOGB01000001">
    <property type="protein sequence ID" value="SEQ06985.1"/>
    <property type="molecule type" value="Genomic_DNA"/>
</dbReference>
<evidence type="ECO:0000256" key="6">
    <source>
        <dbReference type="ARBA" id="ARBA00022833"/>
    </source>
</evidence>
<dbReference type="SUPFAM" id="SSF54975">
    <property type="entry name" value="Acylphosphatase/BLUF domain-like"/>
    <property type="match status" value="1"/>
</dbReference>
<feature type="domain" description="YrdC-like" evidence="11">
    <location>
        <begin position="186"/>
        <end position="383"/>
    </location>
</feature>
<dbReference type="PROSITE" id="PS51160">
    <property type="entry name" value="ACYLPHOSPHATASE_3"/>
    <property type="match status" value="1"/>
</dbReference>
<evidence type="ECO:0000256" key="7">
    <source>
        <dbReference type="ARBA" id="ARBA00048220"/>
    </source>
</evidence>
<evidence type="ECO:0000259" key="10">
    <source>
        <dbReference type="PROSITE" id="PS51160"/>
    </source>
</evidence>
<dbReference type="SUPFAM" id="SSF55821">
    <property type="entry name" value="YrdC/RibB"/>
    <property type="match status" value="1"/>
</dbReference>
<dbReference type="Pfam" id="PF07503">
    <property type="entry name" value="zf-HYPF"/>
    <property type="match status" value="2"/>
</dbReference>
<evidence type="ECO:0000256" key="2">
    <source>
        <dbReference type="ARBA" id="ARBA00008097"/>
    </source>
</evidence>
<dbReference type="InterPro" id="IPR055128">
    <property type="entry name" value="HypF_C_2"/>
</dbReference>
<evidence type="ECO:0000256" key="9">
    <source>
        <dbReference type="PROSITE-ProRule" id="PRU00520"/>
    </source>
</evidence>
<keyword evidence="5" id="KW-0863">Zinc-finger</keyword>
<dbReference type="InterPro" id="IPR017945">
    <property type="entry name" value="DHBP_synth_RibB-like_a/b_dom"/>
</dbReference>
<evidence type="ECO:0000259" key="11">
    <source>
        <dbReference type="PROSITE" id="PS51163"/>
    </source>
</evidence>
<name>A0A1H9D0J9_9GAMM</name>
<keyword evidence="13" id="KW-1185">Reference proteome</keyword>
<evidence type="ECO:0000256" key="8">
    <source>
        <dbReference type="PIRNR" id="PIRNR006256"/>
    </source>
</evidence>
<dbReference type="Pfam" id="PF22521">
    <property type="entry name" value="HypF_C_2"/>
    <property type="match status" value="1"/>
</dbReference>
<dbReference type="InterPro" id="IPR001792">
    <property type="entry name" value="Acylphosphatase-like_dom"/>
</dbReference>
<organism evidence="12 13">
    <name type="scientific">Amphritea atlantica</name>
    <dbReference type="NCBI Taxonomy" id="355243"/>
    <lineage>
        <taxon>Bacteria</taxon>
        <taxon>Pseudomonadati</taxon>
        <taxon>Pseudomonadota</taxon>
        <taxon>Gammaproteobacteria</taxon>
        <taxon>Oceanospirillales</taxon>
        <taxon>Oceanospirillaceae</taxon>
        <taxon>Amphritea</taxon>
    </lineage>
</organism>
<dbReference type="PIRSF" id="PIRSF006256">
    <property type="entry name" value="CMPcnvr_hdrg_mat"/>
    <property type="match status" value="1"/>
</dbReference>
<dbReference type="NCBIfam" id="TIGR00143">
    <property type="entry name" value="hypF"/>
    <property type="match status" value="1"/>
</dbReference>
<feature type="domain" description="Acylphosphatase-like" evidence="10">
    <location>
        <begin position="1"/>
        <end position="78"/>
    </location>
</feature>
<dbReference type="InterPro" id="IPR051060">
    <property type="entry name" value="Carbamoyltrans_HypF-like"/>
</dbReference>
<dbReference type="Gene3D" id="3.90.870.50">
    <property type="match status" value="1"/>
</dbReference>
<dbReference type="Pfam" id="PF00708">
    <property type="entry name" value="Acylphosphatase"/>
    <property type="match status" value="1"/>
</dbReference>
<dbReference type="PANTHER" id="PTHR42959:SF1">
    <property type="entry name" value="CARBAMOYLTRANSFERASE HYPF"/>
    <property type="match status" value="1"/>
</dbReference>
<dbReference type="Gene3D" id="3.30.420.40">
    <property type="match status" value="1"/>
</dbReference>
<dbReference type="GO" id="GO:0051604">
    <property type="term" value="P:protein maturation"/>
    <property type="evidence" value="ECO:0007669"/>
    <property type="project" value="TreeGrafter"/>
</dbReference>
<dbReference type="InterPro" id="IPR006070">
    <property type="entry name" value="Sua5-like_dom"/>
</dbReference>
<comment type="similarity">
    <text evidence="2 8">Belongs to the carbamoyltransferase HypF family.</text>
</comment>
<dbReference type="EC" id="6.2.-.-" evidence="8"/>
<dbReference type="PANTHER" id="PTHR42959">
    <property type="entry name" value="CARBAMOYLTRANSFERASE"/>
    <property type="match status" value="1"/>
</dbReference>
<dbReference type="Gene3D" id="3.30.110.120">
    <property type="match status" value="1"/>
</dbReference>
<evidence type="ECO:0000256" key="3">
    <source>
        <dbReference type="ARBA" id="ARBA00022598"/>
    </source>
</evidence>
<dbReference type="InterPro" id="IPR041440">
    <property type="entry name" value="HypF_C"/>
</dbReference>
<dbReference type="InterPro" id="IPR011125">
    <property type="entry name" value="Znf_HypF"/>
</dbReference>
<dbReference type="GO" id="GO:0003998">
    <property type="term" value="F:acylphosphatase activity"/>
    <property type="evidence" value="ECO:0007669"/>
    <property type="project" value="UniProtKB-EC"/>
</dbReference>
<feature type="active site" evidence="9">
    <location>
        <position position="25"/>
    </location>
</feature>
<keyword evidence="12" id="KW-0808">Transferase</keyword>
<evidence type="ECO:0000256" key="5">
    <source>
        <dbReference type="ARBA" id="ARBA00022771"/>
    </source>
</evidence>
<sequence length="766" mass="83198">MQGVGFRPFVYNLACRLGLKGTVANSASGVEIFAEGPASDLLLFQQLLEQEQPPMSLIEAVQAEPAAPQHLSGFRIVASRQGDLQVAATPDAAVCPDCLDELFDAGDRRYLYPFINCTNCGPRYSIIRALPYDRHQTTMSEFALCPACQREYSNPADRRFHAQPNACSVCGPHLSFVAGTGEPQQGDPLAAAVALIQQGMIVAVKGIGGFHLVCDARNPAAVQRLRQRKSRPVKPFAVMGLNPQSLTSIVSLNVIREQRLQAQDAPVLLCPSVDELPEGIAPGLAWCGVMLPHTPLHYLLLHRLCGSPAGTDWLRQPQTPLLVMTSGNRSGNPLVTDNQQAVTQLQGIADGFLLHNRDIHIRCDDSVVNGLSDLMPLIRRGRGLAPQVIRLPQSGPATLAVGAFFKNTLCLTQGNRAYVSQYIGDLDNPDCCQSLTQMTGHLTSLLGIQPEQVVCDLHPDFYSSRFAREYAQQNDIPLYRVQHHHAHLASVMAEQNISEEVLGLALDGLGLGPDQQLWGGELLQVDGHRYSRLGHLPQLALPGGDRASIEPWRSAAAVLHRLGRGDEISARFSQPAAITVKQMLDQGFNCPQTSSTGRLFDAVASLLGICHSNSFEADAAMQLEASACRYLQRSDHPQLDLLIDFSESGQPMLNRLLQCIADTEDPEWGAALFHCQLIEGLSRWVITQSRRVNISTVVLGGGCFLNQILLQGLTENLQQAGITVYSAAKLPCNDAGISLGQAQIAHLLARQNNNDKQPVKGLSQCV</sequence>
<protein>
    <recommendedName>
        <fullName evidence="8">Carbamoyltransferase HypF</fullName>
        <ecNumber evidence="8">6.2.-.-</ecNumber>
    </recommendedName>
</protein>
<dbReference type="InterPro" id="IPR036046">
    <property type="entry name" value="Acylphosphatase-like_dom_sf"/>
</dbReference>
<dbReference type="GO" id="GO:0003725">
    <property type="term" value="F:double-stranded RNA binding"/>
    <property type="evidence" value="ECO:0007669"/>
    <property type="project" value="InterPro"/>
</dbReference>
<keyword evidence="3" id="KW-0436">Ligase</keyword>
<dbReference type="InterPro" id="IPR004421">
    <property type="entry name" value="Carbamoyltransferase_HypF"/>
</dbReference>
<keyword evidence="6" id="KW-0862">Zinc</keyword>
<feature type="active site" evidence="9">
    <location>
        <position position="7"/>
    </location>
</feature>
<dbReference type="Proteomes" id="UP000198749">
    <property type="component" value="Unassembled WGS sequence"/>
</dbReference>
<dbReference type="AlphaFoldDB" id="A0A1H9D0J9"/>
<evidence type="ECO:0000256" key="1">
    <source>
        <dbReference type="ARBA" id="ARBA00004711"/>
    </source>
</evidence>
<dbReference type="GO" id="GO:0016743">
    <property type="term" value="F:carboxyl- or carbamoyltransferase activity"/>
    <property type="evidence" value="ECO:0007669"/>
    <property type="project" value="UniProtKB-UniRule"/>
</dbReference>
<gene>
    <name evidence="12" type="ORF">SAMN03080615_00271</name>
</gene>
<comment type="function">
    <text evidence="8">Involved in the maturation of [NiFe] hydrogenases. Along with HypE, it catalyzes the synthesis of the CN ligands of the active site iron of [NiFe]-hydrogenases. HypF functions as a carbamoyl transferase using carbamoylphosphate as a substrate and transferring the carboxamido moiety in an ATP-dependent reaction to the thiolate of the C-terminal cysteine of HypE yielding a protein-S-carboxamide.</text>
</comment>
<keyword evidence="4" id="KW-0479">Metal-binding</keyword>
<evidence type="ECO:0000313" key="12">
    <source>
        <dbReference type="EMBL" id="SEQ06985.1"/>
    </source>
</evidence>
<dbReference type="GO" id="GO:0008270">
    <property type="term" value="F:zinc ion binding"/>
    <property type="evidence" value="ECO:0007669"/>
    <property type="project" value="UniProtKB-KW"/>
</dbReference>
<dbReference type="Pfam" id="PF17788">
    <property type="entry name" value="HypF_C"/>
    <property type="match status" value="1"/>
</dbReference>
<comment type="pathway">
    <text evidence="1 8">Protein modification; [NiFe] hydrogenase maturation.</text>
</comment>
<keyword evidence="9" id="KW-0378">Hydrolase</keyword>
<dbReference type="PROSITE" id="PS51163">
    <property type="entry name" value="YRDC"/>
    <property type="match status" value="1"/>
</dbReference>
<reference evidence="13" key="1">
    <citation type="submission" date="2016-10" db="EMBL/GenBank/DDBJ databases">
        <authorList>
            <person name="Varghese N."/>
            <person name="Submissions S."/>
        </authorList>
    </citation>
    <scope>NUCLEOTIDE SEQUENCE [LARGE SCALE GENOMIC DNA]</scope>
    <source>
        <strain evidence="13">DSM 18887</strain>
    </source>
</reference>
<dbReference type="Pfam" id="PF01300">
    <property type="entry name" value="Sua5_yciO_yrdC"/>
    <property type="match status" value="1"/>
</dbReference>
<dbReference type="UniPathway" id="UPA00335"/>
<dbReference type="STRING" id="355243.SAMN03080615_00271"/>
<evidence type="ECO:0000256" key="4">
    <source>
        <dbReference type="ARBA" id="ARBA00022723"/>
    </source>
</evidence>
<comment type="catalytic activity">
    <reaction evidence="7 8">
        <text>C-terminal L-cysteinyl-[HypE protein] + carbamoyl phosphate + ATP + H2O = C-terminal S-carboxamide-L-cysteinyl-[HypE protein] + AMP + phosphate + diphosphate + H(+)</text>
        <dbReference type="Rhea" id="RHEA:55636"/>
        <dbReference type="Rhea" id="RHEA-COMP:14247"/>
        <dbReference type="Rhea" id="RHEA-COMP:14392"/>
        <dbReference type="ChEBI" id="CHEBI:15377"/>
        <dbReference type="ChEBI" id="CHEBI:15378"/>
        <dbReference type="ChEBI" id="CHEBI:30616"/>
        <dbReference type="ChEBI" id="CHEBI:33019"/>
        <dbReference type="ChEBI" id="CHEBI:43474"/>
        <dbReference type="ChEBI" id="CHEBI:58228"/>
        <dbReference type="ChEBI" id="CHEBI:76913"/>
        <dbReference type="ChEBI" id="CHEBI:139126"/>
        <dbReference type="ChEBI" id="CHEBI:456215"/>
    </reaction>
</comment>
<comment type="catalytic activity">
    <reaction evidence="9">
        <text>an acyl phosphate + H2O = a carboxylate + phosphate + H(+)</text>
        <dbReference type="Rhea" id="RHEA:14965"/>
        <dbReference type="ChEBI" id="CHEBI:15377"/>
        <dbReference type="ChEBI" id="CHEBI:15378"/>
        <dbReference type="ChEBI" id="CHEBI:29067"/>
        <dbReference type="ChEBI" id="CHEBI:43474"/>
        <dbReference type="ChEBI" id="CHEBI:59918"/>
        <dbReference type="EC" id="3.6.1.7"/>
    </reaction>
</comment>
<proteinExistence type="inferred from homology"/>
<dbReference type="Gene3D" id="3.30.420.360">
    <property type="match status" value="1"/>
</dbReference>
<evidence type="ECO:0000313" key="13">
    <source>
        <dbReference type="Proteomes" id="UP000198749"/>
    </source>
</evidence>
<accession>A0A1H9D0J9</accession>